<accession>A0ABP1DEW1</accession>
<evidence type="ECO:0000256" key="1">
    <source>
        <dbReference type="SAM" id="MobiDB-lite"/>
    </source>
</evidence>
<feature type="compositionally biased region" description="Basic and acidic residues" evidence="1">
    <location>
        <begin position="112"/>
        <end position="132"/>
    </location>
</feature>
<gene>
    <name evidence="3" type="ORF">GFSPODELE1_LOCUS5847</name>
</gene>
<dbReference type="CDD" id="cd06257">
    <property type="entry name" value="DnaJ"/>
    <property type="match status" value="1"/>
</dbReference>
<dbReference type="EMBL" id="OZ037947">
    <property type="protein sequence ID" value="CAL1706375.1"/>
    <property type="molecule type" value="Genomic_DNA"/>
</dbReference>
<evidence type="ECO:0000313" key="4">
    <source>
        <dbReference type="Proteomes" id="UP001497453"/>
    </source>
</evidence>
<dbReference type="PANTHER" id="PTHR44924">
    <property type="entry name" value="DNAJ SUBFAMILY A MEMBER 2"/>
    <property type="match status" value="1"/>
</dbReference>
<evidence type="ECO:0000313" key="3">
    <source>
        <dbReference type="EMBL" id="CAL1706375.1"/>
    </source>
</evidence>
<dbReference type="PRINTS" id="PR00625">
    <property type="entry name" value="JDOMAIN"/>
</dbReference>
<dbReference type="SMART" id="SM00271">
    <property type="entry name" value="DnaJ"/>
    <property type="match status" value="1"/>
</dbReference>
<name>A0ABP1DEW1_9APHY</name>
<dbReference type="Proteomes" id="UP001497453">
    <property type="component" value="Chromosome 4"/>
</dbReference>
<evidence type="ECO:0000259" key="2">
    <source>
        <dbReference type="PROSITE" id="PS50076"/>
    </source>
</evidence>
<feature type="region of interest" description="Disordered" evidence="1">
    <location>
        <begin position="111"/>
        <end position="132"/>
    </location>
</feature>
<organism evidence="3 4">
    <name type="scientific">Somion occarium</name>
    <dbReference type="NCBI Taxonomy" id="3059160"/>
    <lineage>
        <taxon>Eukaryota</taxon>
        <taxon>Fungi</taxon>
        <taxon>Dikarya</taxon>
        <taxon>Basidiomycota</taxon>
        <taxon>Agaricomycotina</taxon>
        <taxon>Agaricomycetes</taxon>
        <taxon>Polyporales</taxon>
        <taxon>Cerrenaceae</taxon>
        <taxon>Somion</taxon>
    </lineage>
</organism>
<dbReference type="PANTHER" id="PTHR44924:SF1">
    <property type="entry name" value="DNAJ SUBFAMILY A MEMBER 2"/>
    <property type="match status" value="1"/>
</dbReference>
<protein>
    <recommendedName>
        <fullName evidence="2">J domain-containing protein</fullName>
    </recommendedName>
</protein>
<dbReference type="Gene3D" id="1.10.287.110">
    <property type="entry name" value="DnaJ domain"/>
    <property type="match status" value="1"/>
</dbReference>
<dbReference type="InterPro" id="IPR001623">
    <property type="entry name" value="DnaJ_domain"/>
</dbReference>
<dbReference type="SUPFAM" id="SSF46565">
    <property type="entry name" value="Chaperone J-domain"/>
    <property type="match status" value="1"/>
</dbReference>
<feature type="domain" description="J" evidence="2">
    <location>
        <begin position="1"/>
        <end position="57"/>
    </location>
</feature>
<sequence>MLRLMISKKACRRLAVKFHPDKNRDDPNAEERFKEITVAYQTLSDPVLRTEKYNEFGPKGSAPDGRFVDPKEVFGTIFGGERFVPIIGHISFAKDLKKALQGADELGVENKNVQRDAKGREGLSPEEKARREEKAKRSLLSFIHRKQLIVRNECKNSSRTLKGSSVSSPSPLLDPMILKSSKVTGRYVSSKQTKGSLYCIP</sequence>
<reference evidence="4" key="1">
    <citation type="submission" date="2024-04" db="EMBL/GenBank/DDBJ databases">
        <authorList>
            <person name="Shaw F."/>
            <person name="Minotto A."/>
        </authorList>
    </citation>
    <scope>NUCLEOTIDE SEQUENCE [LARGE SCALE GENOMIC DNA]</scope>
</reference>
<keyword evidence="4" id="KW-1185">Reference proteome</keyword>
<dbReference type="InterPro" id="IPR036869">
    <property type="entry name" value="J_dom_sf"/>
</dbReference>
<dbReference type="Pfam" id="PF00226">
    <property type="entry name" value="DnaJ"/>
    <property type="match status" value="1"/>
</dbReference>
<dbReference type="PROSITE" id="PS50076">
    <property type="entry name" value="DNAJ_2"/>
    <property type="match status" value="1"/>
</dbReference>
<proteinExistence type="predicted"/>